<feature type="transmembrane region" description="Helical" evidence="1">
    <location>
        <begin position="51"/>
        <end position="69"/>
    </location>
</feature>
<feature type="transmembrane region" description="Helical" evidence="1">
    <location>
        <begin position="103"/>
        <end position="123"/>
    </location>
</feature>
<reference evidence="2" key="2">
    <citation type="submission" date="2015-12" db="EMBL/GenBank/DDBJ databases">
        <authorList>
            <person name="Singh M.K."/>
            <person name="Fernando D.M."/>
            <person name="Kumar A."/>
        </authorList>
    </citation>
    <scope>NUCLEOTIDE SEQUENCE</scope>
    <source>
        <strain evidence="2">ATCC 17978-VU</strain>
    </source>
</reference>
<evidence type="ECO:0000313" key="9">
    <source>
        <dbReference type="Proteomes" id="UP000076296"/>
    </source>
</evidence>
<keyword evidence="1" id="KW-1133">Transmembrane helix</keyword>
<reference evidence="5 11" key="6">
    <citation type="submission" date="2017-09" db="EMBL/GenBank/DDBJ databases">
        <title>Draft genome of Acinetobacter baumannii strain I43, a mercury resistant bacteria.</title>
        <authorList>
            <person name="Siqueira K.A."/>
            <person name="Mello I.S."/>
            <person name="Mendes T.A."/>
            <person name="Soares M.A."/>
        </authorList>
    </citation>
    <scope>NUCLEOTIDE SEQUENCE [LARGE SCALE GENOMIC DNA]</scope>
    <source>
        <strain evidence="5 11">I43</strain>
    </source>
</reference>
<reference evidence="7 13" key="8">
    <citation type="submission" date="2019-06" db="EMBL/GenBank/DDBJ databases">
        <title>A Diverse Panel of Clinical Acinetobacter baumannii for Research Use.</title>
        <authorList>
            <person name="Mcgann P."/>
            <person name="Snesrud E."/>
            <person name="Galac M.R."/>
        </authorList>
    </citation>
    <scope>NUCLEOTIDE SEQUENCE [LARGE SCALE GENOMIC DNA]</scope>
    <source>
        <strain evidence="7 13">MRSN14237</strain>
    </source>
</reference>
<dbReference type="EMBL" id="VHGY01000080">
    <property type="protein sequence ID" value="TPU60092.1"/>
    <property type="molecule type" value="Genomic_DNA"/>
</dbReference>
<gene>
    <name evidence="2" type="ORF">AUO97_07965</name>
    <name evidence="4" type="ORF">CBE85_13290</name>
    <name evidence="5" type="ORF">CPI82_16770</name>
    <name evidence="6" type="ORF">EJ062_16795</name>
    <name evidence="7" type="ORF">FJU42_19700</name>
    <name evidence="3" type="ORF">LV35_03825</name>
</gene>
<dbReference type="Proteomes" id="UP000072389">
    <property type="component" value="Chromosome"/>
</dbReference>
<evidence type="ECO:0000313" key="12">
    <source>
        <dbReference type="Proteomes" id="UP000268239"/>
    </source>
</evidence>
<evidence type="ECO:0000313" key="13">
    <source>
        <dbReference type="Proteomes" id="UP000315888"/>
    </source>
</evidence>
<feature type="transmembrane region" description="Helical" evidence="1">
    <location>
        <begin position="76"/>
        <end position="97"/>
    </location>
</feature>
<dbReference type="EMBL" id="NXDV01000016">
    <property type="protein sequence ID" value="PHQ01505.1"/>
    <property type="molecule type" value="Genomic_DNA"/>
</dbReference>
<keyword evidence="1" id="KW-0812">Transmembrane</keyword>
<evidence type="ECO:0000313" key="11">
    <source>
        <dbReference type="Proteomes" id="UP000223291"/>
    </source>
</evidence>
<proteinExistence type="predicted"/>
<evidence type="ECO:0000313" key="10">
    <source>
        <dbReference type="Proteomes" id="UP000197394"/>
    </source>
</evidence>
<organism evidence="4 10">
    <name type="scientific">Acinetobacter baumannii</name>
    <dbReference type="NCBI Taxonomy" id="470"/>
    <lineage>
        <taxon>Bacteria</taxon>
        <taxon>Pseudomonadati</taxon>
        <taxon>Pseudomonadota</taxon>
        <taxon>Gammaproteobacteria</taxon>
        <taxon>Moraxellales</taxon>
        <taxon>Moraxellaceae</taxon>
        <taxon>Acinetobacter</taxon>
        <taxon>Acinetobacter calcoaceticus/baumannii complex</taxon>
    </lineage>
</organism>
<evidence type="ECO:0000313" key="2">
    <source>
        <dbReference type="EMBL" id="APP30748.1"/>
    </source>
</evidence>
<dbReference type="Proteomes" id="UP000076296">
    <property type="component" value="Unassembled WGS sequence"/>
</dbReference>
<accession>A0A154DL80</accession>
<dbReference type="EMBL" id="RXLU01000115">
    <property type="protein sequence ID" value="RTQ71122.1"/>
    <property type="molecule type" value="Genomic_DNA"/>
</dbReference>
<dbReference type="EMBL" id="NGKM01000014">
    <property type="protein sequence ID" value="OWK65974.1"/>
    <property type="molecule type" value="Genomic_DNA"/>
</dbReference>
<feature type="transmembrane region" description="Helical" evidence="1">
    <location>
        <begin position="20"/>
        <end position="39"/>
    </location>
</feature>
<evidence type="ECO:0000256" key="1">
    <source>
        <dbReference type="SAM" id="Phobius"/>
    </source>
</evidence>
<dbReference type="RefSeq" id="WP_000355854.1">
    <property type="nucleotide sequence ID" value="NZ_MK531536.1"/>
</dbReference>
<evidence type="ECO:0000313" key="4">
    <source>
        <dbReference type="EMBL" id="OWK65974.1"/>
    </source>
</evidence>
<dbReference type="EMBL" id="CP018664">
    <property type="protein sequence ID" value="APP30748.1"/>
    <property type="molecule type" value="Genomic_DNA"/>
</dbReference>
<reference evidence="4 10" key="5">
    <citation type="submission" date="2017-05" db="EMBL/GenBank/DDBJ databases">
        <title>Draft genome sequence of MDR A. baumannii AB360.</title>
        <authorList>
            <person name="Wareham D.W."/>
            <person name="Bean D.C."/>
        </authorList>
    </citation>
    <scope>NUCLEOTIDE SEQUENCE [LARGE SCALE GENOMIC DNA]</scope>
    <source>
        <strain evidence="4 10">AB360</strain>
    </source>
</reference>
<dbReference type="Proteomes" id="UP000197394">
    <property type="component" value="Unassembled WGS sequence"/>
</dbReference>
<evidence type="ECO:0000313" key="3">
    <source>
        <dbReference type="EMBL" id="KZA11209.1"/>
    </source>
</evidence>
<reference evidence="2" key="4">
    <citation type="submission" date="2016-12" db="EMBL/GenBank/DDBJ databases">
        <authorList>
            <person name="Singh M."/>
            <person name="Fernando D."/>
            <person name="Kumar A."/>
        </authorList>
    </citation>
    <scope>NUCLEOTIDE SEQUENCE</scope>
    <source>
        <strain evidence="2">ATCC 17978-VU</strain>
    </source>
</reference>
<sequence length="127" mass="14620">MDIVNTLKAYSLSEKQYFQINSILLLVLVIILGVLAKGSYNGVLTSLKVSLYIQCFICIMMQVVAVMANKTSHIKYLLLGSYFFLFCTTFYLDNFFYGSTAGFFVRFLCIYSILQGCFIIWLYEKNK</sequence>
<dbReference type="Proteomes" id="UP000315888">
    <property type="component" value="Unassembled WGS sequence"/>
</dbReference>
<reference evidence="2 8" key="1">
    <citation type="journal article" date="2014" name="Antimicrob. Agents Chemother.">
        <title>Triclosan can select for an AdeIJK-overexpressing mutant of Acinetobacter baumannii ATCC 17978 that displays reduced susceptibility to multiple antibiotics.</title>
        <authorList>
            <person name="Fernando D.M."/>
            <person name="Xu W."/>
            <person name="Loewen P.C."/>
            <person name="Zhanel G.G."/>
            <person name="Kumar A."/>
        </authorList>
    </citation>
    <scope>NUCLEOTIDE SEQUENCE [LARGE SCALE GENOMIC DNA]</scope>
    <source>
        <strain evidence="8">ATCC 17978</strain>
        <strain evidence="2">ATCC 17978-VU</strain>
    </source>
</reference>
<protein>
    <submittedName>
        <fullName evidence="4">Uncharacterized protein</fullName>
    </submittedName>
</protein>
<dbReference type="EMBL" id="LRDT01000054">
    <property type="protein sequence ID" value="KZA11209.1"/>
    <property type="molecule type" value="Genomic_DNA"/>
</dbReference>
<reference evidence="3 9" key="3">
    <citation type="submission" date="2016-01" db="EMBL/GenBank/DDBJ databases">
        <title>Draft sequences of Acinetobacter baumannii isolates from wounded military personnel.</title>
        <authorList>
            <person name="Arivett B.A."/>
            <person name="Fiester S.E."/>
            <person name="Ream D.C."/>
            <person name="Actis L.A."/>
        </authorList>
    </citation>
    <scope>NUCLEOTIDE SEQUENCE [LARGE SCALE GENOMIC DNA]</scope>
    <source>
        <strain evidence="3 9">AB2828</strain>
    </source>
</reference>
<evidence type="ECO:0000313" key="7">
    <source>
        <dbReference type="EMBL" id="TPU60092.1"/>
    </source>
</evidence>
<reference evidence="6 12" key="7">
    <citation type="submission" date="2018-12" db="EMBL/GenBank/DDBJ databases">
        <title>Draft Genome Sequences Human Pathogenic Acinetobacter baumannii Strains.</title>
        <authorList>
            <person name="Madhi M."/>
            <person name="Ronco T."/>
            <person name="Olsen R.H."/>
            <person name="Hassani A."/>
        </authorList>
    </citation>
    <scope>NUCLEOTIDE SEQUENCE [LARGE SCALE GENOMIC DNA]</scope>
    <source>
        <strain evidence="6 12">AB3</strain>
    </source>
</reference>
<evidence type="ECO:0000313" key="5">
    <source>
        <dbReference type="EMBL" id="PHQ01505.1"/>
    </source>
</evidence>
<evidence type="ECO:0000313" key="8">
    <source>
        <dbReference type="Proteomes" id="UP000072389"/>
    </source>
</evidence>
<dbReference type="Proteomes" id="UP000223291">
    <property type="component" value="Unassembled WGS sequence"/>
</dbReference>
<name>A0A154DL80_ACIBA</name>
<dbReference type="Proteomes" id="UP000268239">
    <property type="component" value="Unassembled WGS sequence"/>
</dbReference>
<dbReference type="AlphaFoldDB" id="A0A154DL80"/>
<evidence type="ECO:0000313" key="6">
    <source>
        <dbReference type="EMBL" id="RTQ71122.1"/>
    </source>
</evidence>
<keyword evidence="1" id="KW-0472">Membrane</keyword>